<dbReference type="Gene3D" id="1.10.30.10">
    <property type="entry name" value="High mobility group box domain"/>
    <property type="match status" value="1"/>
</dbReference>
<feature type="compositionally biased region" description="Low complexity" evidence="3">
    <location>
        <begin position="284"/>
        <end position="302"/>
    </location>
</feature>
<feature type="compositionally biased region" description="Basic residues" evidence="3">
    <location>
        <begin position="24"/>
        <end position="36"/>
    </location>
</feature>
<proteinExistence type="predicted"/>
<dbReference type="InterPro" id="IPR009071">
    <property type="entry name" value="HMG_box_dom"/>
</dbReference>
<keyword evidence="1 2" id="KW-0238">DNA-binding</keyword>
<dbReference type="GO" id="GO:0005634">
    <property type="term" value="C:nucleus"/>
    <property type="evidence" value="ECO:0007669"/>
    <property type="project" value="UniProtKB-UniRule"/>
</dbReference>
<evidence type="ECO:0000256" key="2">
    <source>
        <dbReference type="PROSITE-ProRule" id="PRU00267"/>
    </source>
</evidence>
<feature type="compositionally biased region" description="Gly residues" evidence="3">
    <location>
        <begin position="334"/>
        <end position="348"/>
    </location>
</feature>
<evidence type="ECO:0000313" key="6">
    <source>
        <dbReference type="Proteomes" id="UP000095751"/>
    </source>
</evidence>
<dbReference type="AlphaFoldDB" id="A0A1E7F538"/>
<evidence type="ECO:0000256" key="3">
    <source>
        <dbReference type="SAM" id="MobiDB-lite"/>
    </source>
</evidence>
<dbReference type="PANTHER" id="PTHR48112">
    <property type="entry name" value="HIGH MOBILITY GROUP PROTEIN DSP1"/>
    <property type="match status" value="1"/>
</dbReference>
<dbReference type="InterPro" id="IPR050342">
    <property type="entry name" value="HMGB"/>
</dbReference>
<organism evidence="5 6">
    <name type="scientific">Fragilariopsis cylindrus CCMP1102</name>
    <dbReference type="NCBI Taxonomy" id="635003"/>
    <lineage>
        <taxon>Eukaryota</taxon>
        <taxon>Sar</taxon>
        <taxon>Stramenopiles</taxon>
        <taxon>Ochrophyta</taxon>
        <taxon>Bacillariophyta</taxon>
        <taxon>Bacillariophyceae</taxon>
        <taxon>Bacillariophycidae</taxon>
        <taxon>Bacillariales</taxon>
        <taxon>Bacillariaceae</taxon>
        <taxon>Fragilariopsis</taxon>
    </lineage>
</organism>
<feature type="region of interest" description="Disordered" evidence="3">
    <location>
        <begin position="148"/>
        <end position="174"/>
    </location>
</feature>
<dbReference type="GO" id="GO:0003677">
    <property type="term" value="F:DNA binding"/>
    <property type="evidence" value="ECO:0007669"/>
    <property type="project" value="UniProtKB-UniRule"/>
</dbReference>
<evidence type="ECO:0000259" key="4">
    <source>
        <dbReference type="PROSITE" id="PS50118"/>
    </source>
</evidence>
<sequence length="348" mass="36316">MVRAADDAGGLTTKSRAKVPVIKRPTKKKPKDKPKRPLSAYNYFFKEEREKIVKVVLAEDPSAVKQDPDDDGFLDAETIGRLKKEGGKVSFEEMGKIIGQRWKNIDPDRLAKYAELAAVDTERYKTEMQKYNLRQEAKMRSEALKPPVSYAAASAGPSSGPNDGRGGSAYPDLRGGYGDMPGSAAAAYAGMTSSGMASSGMGPAGMTPAGMGSAYGYGGYGDFSGYSNPMGMSAYGSGGSGMPMRYGGYPQSMDPSNAYGGGGQYGSMGMMGANGFQPGMPMGYPDQSYSGQPQQQQQQMDPQQPPGGAHGGGGYDPNQGNPNNGNPGANNPYGSGGGTQGSWGQGQG</sequence>
<dbReference type="InterPro" id="IPR036910">
    <property type="entry name" value="HMG_box_dom_sf"/>
</dbReference>
<protein>
    <recommendedName>
        <fullName evidence="4">HMG box domain-containing protein</fullName>
    </recommendedName>
</protein>
<feature type="domain" description="HMG box" evidence="4">
    <location>
        <begin position="34"/>
        <end position="132"/>
    </location>
</feature>
<reference evidence="5 6" key="1">
    <citation type="submission" date="2016-09" db="EMBL/GenBank/DDBJ databases">
        <title>Extensive genetic diversity and differential bi-allelic expression allows diatom success in the polar Southern Ocean.</title>
        <authorList>
            <consortium name="DOE Joint Genome Institute"/>
            <person name="Mock T."/>
            <person name="Otillar R.P."/>
            <person name="Strauss J."/>
            <person name="Dupont C."/>
            <person name="Frickenhaus S."/>
            <person name="Maumus F."/>
            <person name="Mcmullan M."/>
            <person name="Sanges R."/>
            <person name="Schmutz J."/>
            <person name="Toseland A."/>
            <person name="Valas R."/>
            <person name="Veluchamy A."/>
            <person name="Ward B.J."/>
            <person name="Allen A."/>
            <person name="Barry K."/>
            <person name="Falciatore A."/>
            <person name="Ferrante M."/>
            <person name="Fortunato A.E."/>
            <person name="Gloeckner G."/>
            <person name="Gruber A."/>
            <person name="Hipkin R."/>
            <person name="Janech M."/>
            <person name="Kroth P."/>
            <person name="Leese F."/>
            <person name="Lindquist E."/>
            <person name="Lyon B.R."/>
            <person name="Martin J."/>
            <person name="Mayer C."/>
            <person name="Parker M."/>
            <person name="Quesneville H."/>
            <person name="Raymond J."/>
            <person name="Uhlig C."/>
            <person name="Valentin K.U."/>
            <person name="Worden A.Z."/>
            <person name="Armbrust E.V."/>
            <person name="Bowler C."/>
            <person name="Green B."/>
            <person name="Moulton V."/>
            <person name="Van Oosterhout C."/>
            <person name="Grigoriev I."/>
        </authorList>
    </citation>
    <scope>NUCLEOTIDE SEQUENCE [LARGE SCALE GENOMIC DNA]</scope>
    <source>
        <strain evidence="5 6">CCMP1102</strain>
    </source>
</reference>
<dbReference type="PROSITE" id="PS50118">
    <property type="entry name" value="HMG_BOX_2"/>
    <property type="match status" value="1"/>
</dbReference>
<evidence type="ECO:0000313" key="5">
    <source>
        <dbReference type="EMBL" id="OEU13266.1"/>
    </source>
</evidence>
<dbReference type="Proteomes" id="UP000095751">
    <property type="component" value="Unassembled WGS sequence"/>
</dbReference>
<dbReference type="InParanoid" id="A0A1E7F538"/>
<feature type="DNA-binding region" description="HMG box" evidence="2">
    <location>
        <begin position="34"/>
        <end position="132"/>
    </location>
</feature>
<feature type="region of interest" description="Disordered" evidence="3">
    <location>
        <begin position="1"/>
        <end position="37"/>
    </location>
</feature>
<feature type="region of interest" description="Disordered" evidence="3">
    <location>
        <begin position="277"/>
        <end position="348"/>
    </location>
</feature>
<keyword evidence="2" id="KW-0539">Nucleus</keyword>
<accession>A0A1E7F538</accession>
<dbReference type="SMART" id="SM00398">
    <property type="entry name" value="HMG"/>
    <property type="match status" value="1"/>
</dbReference>
<dbReference type="KEGG" id="fcy:FRACYDRAFT_241601"/>
<dbReference type="Pfam" id="PF00505">
    <property type="entry name" value="HMG_box"/>
    <property type="match status" value="1"/>
</dbReference>
<dbReference type="OrthoDB" id="1919336at2759"/>
<feature type="compositionally biased region" description="Low complexity" evidence="3">
    <location>
        <begin position="316"/>
        <end position="333"/>
    </location>
</feature>
<keyword evidence="6" id="KW-1185">Reference proteome</keyword>
<name>A0A1E7F538_9STRA</name>
<gene>
    <name evidence="5" type="ORF">FRACYDRAFT_241601</name>
</gene>
<dbReference type="EMBL" id="KV784361">
    <property type="protein sequence ID" value="OEU13266.1"/>
    <property type="molecule type" value="Genomic_DNA"/>
</dbReference>
<dbReference type="SUPFAM" id="SSF47095">
    <property type="entry name" value="HMG-box"/>
    <property type="match status" value="1"/>
</dbReference>
<feature type="compositionally biased region" description="Low complexity" evidence="3">
    <location>
        <begin position="148"/>
        <end position="161"/>
    </location>
</feature>
<dbReference type="PANTHER" id="PTHR48112:SF15">
    <property type="entry name" value="HMG BOX DOMAIN-CONTAINING PROTEIN"/>
    <property type="match status" value="1"/>
</dbReference>
<evidence type="ECO:0000256" key="1">
    <source>
        <dbReference type="ARBA" id="ARBA00023125"/>
    </source>
</evidence>